<name>A0A1G9X824_9BACT</name>
<dbReference type="Pfam" id="PF08757">
    <property type="entry name" value="CotH"/>
    <property type="match status" value="1"/>
</dbReference>
<dbReference type="STRING" id="563176.SAMN04488090_4592"/>
<feature type="non-terminal residue" evidence="2">
    <location>
        <position position="1073"/>
    </location>
</feature>
<organism evidence="2 3">
    <name type="scientific">Siphonobacter aquaeclarae</name>
    <dbReference type="NCBI Taxonomy" id="563176"/>
    <lineage>
        <taxon>Bacteria</taxon>
        <taxon>Pseudomonadati</taxon>
        <taxon>Bacteroidota</taxon>
        <taxon>Cytophagia</taxon>
        <taxon>Cytophagales</taxon>
        <taxon>Cytophagaceae</taxon>
        <taxon>Siphonobacter</taxon>
    </lineage>
</organism>
<feature type="domain" description="LTD" evidence="1">
    <location>
        <begin position="18"/>
        <end position="136"/>
    </location>
</feature>
<dbReference type="Proteomes" id="UP000198901">
    <property type="component" value="Unassembled WGS sequence"/>
</dbReference>
<dbReference type="OrthoDB" id="9806464at2"/>
<reference evidence="2 3" key="1">
    <citation type="submission" date="2016-10" db="EMBL/GenBank/DDBJ databases">
        <authorList>
            <person name="de Groot N.N."/>
        </authorList>
    </citation>
    <scope>NUCLEOTIDE SEQUENCE [LARGE SCALE GENOMIC DNA]</scope>
    <source>
        <strain evidence="2 3">DSM 21668</strain>
    </source>
</reference>
<dbReference type="InterPro" id="IPR036415">
    <property type="entry name" value="Lamin_tail_dom_sf"/>
</dbReference>
<keyword evidence="3" id="KW-1185">Reference proteome</keyword>
<dbReference type="Pfam" id="PF18998">
    <property type="entry name" value="Flg_new_2"/>
    <property type="match status" value="1"/>
</dbReference>
<dbReference type="Gene3D" id="2.60.40.1260">
    <property type="entry name" value="Lamin Tail domain"/>
    <property type="match status" value="1"/>
</dbReference>
<evidence type="ECO:0000313" key="3">
    <source>
        <dbReference type="Proteomes" id="UP000198901"/>
    </source>
</evidence>
<dbReference type="RefSeq" id="WP_093208177.1">
    <property type="nucleotide sequence ID" value="NZ_FNGS01000010.1"/>
</dbReference>
<dbReference type="Pfam" id="PF00932">
    <property type="entry name" value="LTD"/>
    <property type="match status" value="1"/>
</dbReference>
<dbReference type="InterPro" id="IPR001322">
    <property type="entry name" value="Lamin_tail_dom"/>
</dbReference>
<protein>
    <submittedName>
        <fullName evidence="2">Chitobiase/beta-hexosaminidase C-terminal domain-containing protein</fullName>
    </submittedName>
</protein>
<evidence type="ECO:0000259" key="1">
    <source>
        <dbReference type="PROSITE" id="PS51841"/>
    </source>
</evidence>
<dbReference type="InterPro" id="IPR014867">
    <property type="entry name" value="Spore_coat_CotH_CotH2/3/7"/>
</dbReference>
<dbReference type="SUPFAM" id="SSF74853">
    <property type="entry name" value="Lamin A/C globular tail domain"/>
    <property type="match status" value="1"/>
</dbReference>
<dbReference type="EMBL" id="FNGS01000010">
    <property type="protein sequence ID" value="SDM92878.1"/>
    <property type="molecule type" value="Genomic_DNA"/>
</dbReference>
<sequence length="1073" mass="118460">MKAFRMFCLIWLGAGPGTAISQQVYINEIMASNSRTVSDATGAEEDWFEIYNPNAFSVNIGGYYVTDDASRPTKYRFPTGSAQTIVPANGFILIWASEAPQRGVTHVGFKLSADGETIRLYASDGTTLIDGVTFGPQRPDISYGRQTNGSNTWVYFPTATPGAGNQISAGYPGLAGAPLFSKEAGFYTGGFSLTLSSPENGATIYYTLDGSEPDSANVGGTTFQYKNSYAENPGQSSGPLLNETFRSWKYTTPLSVADRSSSPNKVSVKSSTIHQNPTFYFPSSSVFKATVVRARTYKPGTVSSDIVTKTYFITPDTARFRLPVVAISLPEKSLFHYNTGIYTAGKVFDDFRAANPSFPTGELCMPGNFAQDGEAWERSGNAEFFVGKLPVIGQSVGVRIHGGCTSSVYRKSLRLYSSSDFSYPFFDSRPASLAYKRLVLRNGGNDFRYTILIDDVMQKMAAHLRLTSQAHEPAAVYLNGEYWGVHTLMERYDKYFFERVHGVPADSLDMVTISHGVDVDEGTADQYNLLRNYFQATGSPDLNYLKTLMDTDCFADYQIVEIFGGNTDWPQNNLVMWRKRIAYNPQAGFGDGRWRWALKDMDYCLSMVNDATFNTLEWATSSGTYPDYTRFLRRMLDIPAFRNYFINRFADLLNTAFHTTRTTTLFNAQKAVYQPDMPEHFSRWPGNASYTSWQTNTNAVTTFLQQRPANVRNHIRSKFGLSSNRNLTVNVSDAAQGYVKVNTIDVLPATPGVPANPYPWTGIYFQGVPVTVVAKPNRGYKFQHWKDGATILTTDTTLTLASLTADRTLLAVFVVDSAFNSKPPAYNLVLCDYRFQSWDAAAPAGTYPPNMQFVSMNQDDPGLTAVPADTVKGAYNYSSRTRINGLGSNGIAFINTGNDNTNPGYVPSRLGGALLALRTLGLNQAFVQWTGGTVTPNSRQYRIRLRYRIGDTGPFQDLTDGGGNPVEYVRNTTAGHSQTFGPVALPAALLNQPYVQLLWQYYYTGIGTSGSRDQLRIDDIVVSRDKCESVASGSWQVKTTWSCGRVPSVCDDVVIKNGHVITIANAEARNLQL</sequence>
<dbReference type="PROSITE" id="PS51841">
    <property type="entry name" value="LTD"/>
    <property type="match status" value="1"/>
</dbReference>
<gene>
    <name evidence="2" type="ORF">SAMN04488090_4592</name>
</gene>
<proteinExistence type="predicted"/>
<evidence type="ECO:0000313" key="2">
    <source>
        <dbReference type="EMBL" id="SDM92878.1"/>
    </source>
</evidence>
<dbReference type="InterPro" id="IPR044060">
    <property type="entry name" value="Bacterial_rp_domain"/>
</dbReference>
<dbReference type="InterPro" id="IPR026876">
    <property type="entry name" value="Fn3_assoc_repeat"/>
</dbReference>
<accession>A0A1G9X824</accession>
<dbReference type="Pfam" id="PF13287">
    <property type="entry name" value="Fn3_assoc"/>
    <property type="match status" value="1"/>
</dbReference>
<dbReference type="AlphaFoldDB" id="A0A1G9X824"/>